<dbReference type="InterPro" id="IPR027417">
    <property type="entry name" value="P-loop_NTPase"/>
</dbReference>
<proteinExistence type="predicted"/>
<evidence type="ECO:0000313" key="5">
    <source>
        <dbReference type="EMBL" id="CAG4918825.1"/>
    </source>
</evidence>
<dbReference type="InterPro" id="IPR011990">
    <property type="entry name" value="TPR-like_helical_dom_sf"/>
</dbReference>
<dbReference type="PRINTS" id="PR00038">
    <property type="entry name" value="HTHLUXR"/>
</dbReference>
<dbReference type="Pfam" id="PF00196">
    <property type="entry name" value="GerE"/>
    <property type="match status" value="1"/>
</dbReference>
<dbReference type="SUPFAM" id="SSF48452">
    <property type="entry name" value="TPR-like"/>
    <property type="match status" value="1"/>
</dbReference>
<dbReference type="CDD" id="cd06170">
    <property type="entry name" value="LuxR_C_like"/>
    <property type="match status" value="1"/>
</dbReference>
<dbReference type="Pfam" id="PF25873">
    <property type="entry name" value="WHD_MalT"/>
    <property type="match status" value="1"/>
</dbReference>
<dbReference type="PANTHER" id="PTHR44688">
    <property type="entry name" value="DNA-BINDING TRANSCRIPTIONAL ACTIVATOR DEVR_DOSR"/>
    <property type="match status" value="1"/>
</dbReference>
<evidence type="ECO:0000256" key="2">
    <source>
        <dbReference type="ARBA" id="ARBA00023125"/>
    </source>
</evidence>
<dbReference type="SMART" id="SM00421">
    <property type="entry name" value="HTH_LUXR"/>
    <property type="match status" value="1"/>
</dbReference>
<dbReference type="InterPro" id="IPR041617">
    <property type="entry name" value="TPR_MalT"/>
</dbReference>
<dbReference type="InterPro" id="IPR000792">
    <property type="entry name" value="Tscrpt_reg_LuxR_C"/>
</dbReference>
<evidence type="ECO:0000259" key="4">
    <source>
        <dbReference type="PROSITE" id="PS50043"/>
    </source>
</evidence>
<sequence>MHASGKRAFAPGHASSFRLISQSYTPLTEVSRSPVQIEASVAGTKLAPPRAVRRLLPREALLARLVATRRQRFVLLRGPAGSGKTTTLVTWRQALLSFDFDVAWLSLTVDDNNPARFFDCLLASLAEVDPAMVCEVAMLSGEDWEASKVEHRMIMLVNGIARRSRELVLMLDDAQHLTDPLITLALQHLIDYAPAHFHLIIASRSALQLSLWRLESQGQCSEFDLRDLRFSLAESEQFLRDQLGEIDPRDAQVLYELTGGWIAGLQLFAVDLKGRRDGRYACIQVRDARSFADYFEREVLTRLAPGDLELLVCLSICDRFCPSLCANLMGQPHAFVRMSTRLVHLEAENLFLEQVRGRDRETWYRLHPMLREALQVRVATLSETERRALHAKAWRWFDRNGFVDEAVHHAVLADEPQAAAEMVQGCAQALVAQGELGQVAGLLRQLPDDVIEARFDLRLLAAHLQLAARNLDVAAQSIQAMQAEVAHGGLDDHQRFALSLLRGLVALQRDDTDALALILPELQRPPADTDDFKLSGCSSIMSWMYMYTGEYETAREVLEAGTRREGAPRVDLVARCLAGMSHALEGRMVIAEGIYREVLKDAEKYGAAYIGAACMATGLLGDALFELNDFDAARAMLEERIEFMERVSIPDIVLSAFITLAAAHRLAGRPLEAYAYIERLEEYAIKYRLDRLLAHALLEAVRWNLMQGEPDQADAALKRAEALGARYAGATRGTALEIRVVTQRAQIDMSLHRKAFDDARSRLVSLVAISEEGGRWRRAASLRVQLASAELARGSDRSARDNLLQAIHLGHRLGLQRTLVDAAPGLTEMLETIVEKEALEPVLAFYVQRLKACVDVTGAGVSVAPTADSGGGIKALSERETEVLELLAMAMPNKRIARVLGVTPETVKWHLKNIYIKLGVTGRDEAAARLRDFSGGVPPVQPH</sequence>
<keyword evidence="1" id="KW-0805">Transcription regulation</keyword>
<evidence type="ECO:0000313" key="6">
    <source>
        <dbReference type="Proteomes" id="UP000789752"/>
    </source>
</evidence>
<dbReference type="SUPFAM" id="SSF46894">
    <property type="entry name" value="C-terminal effector domain of the bipartite response regulators"/>
    <property type="match status" value="1"/>
</dbReference>
<evidence type="ECO:0000256" key="3">
    <source>
        <dbReference type="ARBA" id="ARBA00023163"/>
    </source>
</evidence>
<evidence type="ECO:0000256" key="1">
    <source>
        <dbReference type="ARBA" id="ARBA00023015"/>
    </source>
</evidence>
<dbReference type="SUPFAM" id="SSF52540">
    <property type="entry name" value="P-loop containing nucleoside triphosphate hydrolases"/>
    <property type="match status" value="1"/>
</dbReference>
<dbReference type="Proteomes" id="UP000789752">
    <property type="component" value="Unassembled WGS sequence"/>
</dbReference>
<dbReference type="PANTHER" id="PTHR44688:SF16">
    <property type="entry name" value="DNA-BINDING TRANSCRIPTIONAL ACTIVATOR DEVR_DOSR"/>
    <property type="match status" value="1"/>
</dbReference>
<keyword evidence="5" id="KW-0808">Transferase</keyword>
<reference evidence="5 6" key="1">
    <citation type="submission" date="2021-04" db="EMBL/GenBank/DDBJ databases">
        <authorList>
            <person name="Vanwijnsberghe S."/>
        </authorList>
    </citation>
    <scope>NUCLEOTIDE SEQUENCE [LARGE SCALE GENOMIC DNA]</scope>
    <source>
        <strain evidence="5 6">LMG 32171</strain>
    </source>
</reference>
<dbReference type="Pfam" id="PF13191">
    <property type="entry name" value="AAA_16"/>
    <property type="match status" value="1"/>
</dbReference>
<dbReference type="GO" id="GO:0004674">
    <property type="term" value="F:protein serine/threonine kinase activity"/>
    <property type="evidence" value="ECO:0007669"/>
    <property type="project" value="UniProtKB-EC"/>
</dbReference>
<dbReference type="Gene3D" id="1.10.10.10">
    <property type="entry name" value="Winged helix-like DNA-binding domain superfamily/Winged helix DNA-binding domain"/>
    <property type="match status" value="1"/>
</dbReference>
<protein>
    <submittedName>
        <fullName evidence="5">Serine/threonine-protein kinase PknK</fullName>
        <ecNumber evidence="5">2.7.11.1</ecNumber>
    </submittedName>
</protein>
<organism evidence="5 6">
    <name type="scientific">Paraburkholderia gardini</name>
    <dbReference type="NCBI Taxonomy" id="2823469"/>
    <lineage>
        <taxon>Bacteria</taxon>
        <taxon>Pseudomonadati</taxon>
        <taxon>Pseudomonadota</taxon>
        <taxon>Betaproteobacteria</taxon>
        <taxon>Burkholderiales</taxon>
        <taxon>Burkholderiaceae</taxon>
        <taxon>Paraburkholderia</taxon>
    </lineage>
</organism>
<accession>A0ABN7QXY1</accession>
<dbReference type="PROSITE" id="PS50043">
    <property type="entry name" value="HTH_LUXR_2"/>
    <property type="match status" value="1"/>
</dbReference>
<gene>
    <name evidence="5" type="primary">pknK_1</name>
    <name evidence="5" type="ORF">R54767_04546</name>
</gene>
<dbReference type="InterPro" id="IPR059106">
    <property type="entry name" value="WHD_MalT"/>
</dbReference>
<dbReference type="Gene3D" id="3.40.50.300">
    <property type="entry name" value="P-loop containing nucleotide triphosphate hydrolases"/>
    <property type="match status" value="1"/>
</dbReference>
<keyword evidence="2" id="KW-0238">DNA-binding</keyword>
<dbReference type="EC" id="2.7.11.1" evidence="5"/>
<name>A0ABN7QXY1_9BURK</name>
<dbReference type="InterPro" id="IPR041664">
    <property type="entry name" value="AAA_16"/>
</dbReference>
<dbReference type="Gene3D" id="1.25.40.10">
    <property type="entry name" value="Tetratricopeptide repeat domain"/>
    <property type="match status" value="1"/>
</dbReference>
<keyword evidence="3" id="KW-0804">Transcription</keyword>
<comment type="caution">
    <text evidence="5">The sequence shown here is derived from an EMBL/GenBank/DDBJ whole genome shotgun (WGS) entry which is preliminary data.</text>
</comment>
<dbReference type="InterPro" id="IPR036388">
    <property type="entry name" value="WH-like_DNA-bd_sf"/>
</dbReference>
<feature type="domain" description="HTH luxR-type" evidence="4">
    <location>
        <begin position="869"/>
        <end position="934"/>
    </location>
</feature>
<keyword evidence="5" id="KW-0418">Kinase</keyword>
<dbReference type="EMBL" id="CAJQYY010000032">
    <property type="protein sequence ID" value="CAG4918825.1"/>
    <property type="molecule type" value="Genomic_DNA"/>
</dbReference>
<dbReference type="Pfam" id="PF17874">
    <property type="entry name" value="TPR_MalT"/>
    <property type="match status" value="1"/>
</dbReference>
<dbReference type="InterPro" id="IPR016032">
    <property type="entry name" value="Sig_transdc_resp-reg_C-effctor"/>
</dbReference>
<keyword evidence="6" id="KW-1185">Reference proteome</keyword>